<dbReference type="EMBL" id="CP016616">
    <property type="protein sequence ID" value="ANY77290.1"/>
    <property type="molecule type" value="Genomic_DNA"/>
</dbReference>
<name>A0A1B2EBE2_9HYPH</name>
<reference evidence="1" key="1">
    <citation type="submission" date="2016-07" db="EMBL/GenBank/DDBJ databases">
        <title>Microvirga ossetica sp. nov. a new species of rhizobia isolated from root nodules of the legume species Vicia alpestris Steven originated from North Ossetia region in the Caucasus.</title>
        <authorList>
            <person name="Safronova V.I."/>
            <person name="Kuznetsova I.G."/>
            <person name="Sazanova A.L."/>
            <person name="Belimov A."/>
            <person name="Andronov E."/>
            <person name="Osledkin Y.S."/>
            <person name="Onishchuk O.P."/>
            <person name="Kurchak O.N."/>
            <person name="Shaposhnikov A.I."/>
            <person name="Willems A."/>
            <person name="Tikhonovich I.A."/>
        </authorList>
    </citation>
    <scope>NUCLEOTIDE SEQUENCE [LARGE SCALE GENOMIC DNA]</scope>
    <source>
        <strain evidence="1">V5/3M</strain>
    </source>
</reference>
<dbReference type="KEGG" id="moc:BB934_02855"/>
<gene>
    <name evidence="1" type="ORF">BB934_02855</name>
</gene>
<accession>A0A1B2EBE2</accession>
<evidence type="ECO:0000313" key="1">
    <source>
        <dbReference type="EMBL" id="ANY77290.1"/>
    </source>
</evidence>
<dbReference type="OrthoDB" id="27092at2"/>
<dbReference type="RefSeq" id="WP_099508285.1">
    <property type="nucleotide sequence ID" value="NZ_CP016616.1"/>
</dbReference>
<proteinExistence type="predicted"/>
<sequence length="69" mass="7320">MQPETRYARSGDLHIAYQVFGAGSVDLVIVPGFISNVEETWDNPSAARCENGGAKFDHGSGGIDPLRAA</sequence>
<protein>
    <submittedName>
        <fullName evidence="1">Uncharacterized protein</fullName>
    </submittedName>
</protein>
<dbReference type="AlphaFoldDB" id="A0A1B2EBE2"/>
<organism evidence="1">
    <name type="scientific">Microvirga ossetica</name>
    <dbReference type="NCBI Taxonomy" id="1882682"/>
    <lineage>
        <taxon>Bacteria</taxon>
        <taxon>Pseudomonadati</taxon>
        <taxon>Pseudomonadota</taxon>
        <taxon>Alphaproteobacteria</taxon>
        <taxon>Hyphomicrobiales</taxon>
        <taxon>Methylobacteriaceae</taxon>
        <taxon>Microvirga</taxon>
    </lineage>
</organism>